<keyword evidence="2" id="KW-0521">NADP</keyword>
<organism evidence="4 5">
    <name type="scientific">Elasticomyces elasticus</name>
    <dbReference type="NCBI Taxonomy" id="574655"/>
    <lineage>
        <taxon>Eukaryota</taxon>
        <taxon>Fungi</taxon>
        <taxon>Dikarya</taxon>
        <taxon>Ascomycota</taxon>
        <taxon>Pezizomycotina</taxon>
        <taxon>Dothideomycetes</taxon>
        <taxon>Dothideomycetidae</taxon>
        <taxon>Mycosphaerellales</taxon>
        <taxon>Teratosphaeriaceae</taxon>
        <taxon>Elasticomyces</taxon>
    </lineage>
</organism>
<dbReference type="PANTHER" id="PTHR24321">
    <property type="entry name" value="DEHYDROGENASES, SHORT CHAIN"/>
    <property type="match status" value="1"/>
</dbReference>
<dbReference type="PRINTS" id="PR00081">
    <property type="entry name" value="GDHRDH"/>
</dbReference>
<evidence type="ECO:0000256" key="2">
    <source>
        <dbReference type="ARBA" id="ARBA00022857"/>
    </source>
</evidence>
<evidence type="ECO:0000313" key="4">
    <source>
        <dbReference type="EMBL" id="KAK5699524.1"/>
    </source>
</evidence>
<gene>
    <name evidence="4" type="ORF">LTR97_005652</name>
</gene>
<dbReference type="PANTHER" id="PTHR24321:SF12">
    <property type="entry name" value="SHORT-CHAIN DEHYDROGENASE_REDUCTASE FAMILY, PUTATIVE (AFU_ORTHOLOGUE AFUA_5G14340)-RELATED"/>
    <property type="match status" value="1"/>
</dbReference>
<accession>A0AAN7W6X0</accession>
<dbReference type="InterPro" id="IPR036291">
    <property type="entry name" value="NAD(P)-bd_dom_sf"/>
</dbReference>
<dbReference type="Pfam" id="PF13561">
    <property type="entry name" value="adh_short_C2"/>
    <property type="match status" value="1"/>
</dbReference>
<dbReference type="Proteomes" id="UP001310594">
    <property type="component" value="Unassembled WGS sequence"/>
</dbReference>
<dbReference type="InterPro" id="IPR002347">
    <property type="entry name" value="SDR_fam"/>
</dbReference>
<name>A0AAN7W6X0_9PEZI</name>
<dbReference type="AlphaFoldDB" id="A0AAN7W6X0"/>
<evidence type="ECO:0000256" key="1">
    <source>
        <dbReference type="ARBA" id="ARBA00006484"/>
    </source>
</evidence>
<dbReference type="FunFam" id="3.40.50.720:FF:000084">
    <property type="entry name" value="Short-chain dehydrogenase reductase"/>
    <property type="match status" value="1"/>
</dbReference>
<evidence type="ECO:0000256" key="3">
    <source>
        <dbReference type="ARBA" id="ARBA00023002"/>
    </source>
</evidence>
<dbReference type="GO" id="GO:0016491">
    <property type="term" value="F:oxidoreductase activity"/>
    <property type="evidence" value="ECO:0007669"/>
    <property type="project" value="UniProtKB-KW"/>
</dbReference>
<dbReference type="Gene3D" id="3.40.50.720">
    <property type="entry name" value="NAD(P)-binding Rossmann-like Domain"/>
    <property type="match status" value="1"/>
</dbReference>
<protein>
    <submittedName>
        <fullName evidence="4">Uncharacterized protein</fullName>
    </submittedName>
</protein>
<dbReference type="SUPFAM" id="SSF51735">
    <property type="entry name" value="NAD(P)-binding Rossmann-fold domains"/>
    <property type="match status" value="1"/>
</dbReference>
<reference evidence="4" key="1">
    <citation type="submission" date="2023-08" db="EMBL/GenBank/DDBJ databases">
        <title>Black Yeasts Isolated from many extreme environments.</title>
        <authorList>
            <person name="Coleine C."/>
            <person name="Stajich J.E."/>
            <person name="Selbmann L."/>
        </authorList>
    </citation>
    <scope>NUCLEOTIDE SEQUENCE</scope>
    <source>
        <strain evidence="4">CCFEE 5810</strain>
    </source>
</reference>
<comment type="caution">
    <text evidence="4">The sequence shown here is derived from an EMBL/GenBank/DDBJ whole genome shotgun (WGS) entry which is preliminary data.</text>
</comment>
<comment type="similarity">
    <text evidence="1">Belongs to the short-chain dehydrogenases/reductases (SDR) family.</text>
</comment>
<dbReference type="CDD" id="cd05233">
    <property type="entry name" value="SDR_c"/>
    <property type="match status" value="1"/>
</dbReference>
<dbReference type="EMBL" id="JAVRQU010000008">
    <property type="protein sequence ID" value="KAK5699524.1"/>
    <property type="molecule type" value="Genomic_DNA"/>
</dbReference>
<sequence length="261" mass="27359">MSLYPGVALITGSASGIGQASAISFAREGCKKIVLADRNAEGLEETKEAIKAASSECDVLTVETDVSSAESVDHLVEQAVASFGRIDYSCNAAGVLSNNERSDATTPDEFDRINGINYRGCWLCSRAEIKQMLKQEPLPTHDGRNGSRGSVVNIASQLGIVGRPAAPAYCGSKAAVISMTRCDAIDYSKDNIRINCVCPGVIDTPMTRPNMDVLGSAIAIAPMDRAGTAQEVADCVLFLASSKASFVQGSALVVDGGYVIN</sequence>
<dbReference type="PRINTS" id="PR00080">
    <property type="entry name" value="SDRFAMILY"/>
</dbReference>
<keyword evidence="3" id="KW-0560">Oxidoreductase</keyword>
<evidence type="ECO:0000313" key="5">
    <source>
        <dbReference type="Proteomes" id="UP001310594"/>
    </source>
</evidence>
<proteinExistence type="inferred from homology"/>